<evidence type="ECO:0000313" key="9">
    <source>
        <dbReference type="EMBL" id="CAD6239352.1"/>
    </source>
</evidence>
<gene>
    <name evidence="9" type="ORF">NCGR_LOCUS26324</name>
</gene>
<sequence length="680" mass="72839">MGMDGGGKLPYSYAAHQDGGKLVKSFSRVEPRKFGLALVAGFLLVTCAYFSTAKFDAIHIAMISPISSNAAGISSLVGAATADTSNSTQRLDLGKHDPDALSMSEAGSNAEVLDKDDGKASSSAPDSGRNAPLEDTRRDETFVGDSGDASSAAANPAAAGGKGEAVPAKDDDASAAGLLPPVSSEEAANSTQESGVLEDEELKVQDAVANPSKRSNASSSSSAAAAAAAATTSSSNGSSPSVVHSDPAILPAPAQQIPPAMQDVKALAEQHVPAVPEVKQADSEAPVREWKPLCDITSNRRIDWCELDGDVRVLGANASVTLVAPPGADDRTFRAESWRIKPYPRKADPNAMHVVRVVTVQSVSGEAPACTDRYDVPALVFSDRGYTGNYFHAFTDVILPLFLTARQYSGEVLLLVTDLRAWWVGKFEPVFKAISNYELVDLDKDPRVHCFRHVQVGLTSHDDFSIDPRRAPNGYSMLDFTKFMRATYGLPRDVAAADPTKHPRLLLIARARTRRFVNTEEIVRGAERLGFEVVVSEGTHEVAPFAELANSCDAIMGVHGAGLTNMVFVPTGGVVIQVVPLGGLEFVAGYFRGPSRDMGLRYLEYRITPEESTLIDQYPRDHPIFTDPNGIKSKGWESLKDAYLDKQDVRLDMKRFRPTLKKAMAHLRKAKAKANGGGNN</sequence>
<protein>
    <recommendedName>
        <fullName evidence="8">Glycosyltransferase 61 catalytic domain-containing protein</fullName>
    </recommendedName>
</protein>
<evidence type="ECO:0000256" key="5">
    <source>
        <dbReference type="ARBA" id="ARBA00023180"/>
    </source>
</evidence>
<comment type="caution">
    <text evidence="9">The sequence shown here is derived from an EMBL/GenBank/DDBJ whole genome shotgun (WGS) entry which is preliminary data.</text>
</comment>
<feature type="compositionally biased region" description="Low complexity" evidence="6">
    <location>
        <begin position="144"/>
        <end position="159"/>
    </location>
</feature>
<dbReference type="GO" id="GO:0016763">
    <property type="term" value="F:pentosyltransferase activity"/>
    <property type="evidence" value="ECO:0007669"/>
    <property type="project" value="UniProtKB-ARBA"/>
</dbReference>
<evidence type="ECO:0000256" key="4">
    <source>
        <dbReference type="ARBA" id="ARBA00022679"/>
    </source>
</evidence>
<comment type="pathway">
    <text evidence="2">Glycan metabolism.</text>
</comment>
<dbReference type="PANTHER" id="PTHR20961:SF144">
    <property type="entry name" value="OS01G0119100 PROTEIN"/>
    <property type="match status" value="1"/>
</dbReference>
<keyword evidence="7" id="KW-0472">Membrane</keyword>
<keyword evidence="7" id="KW-0812">Transmembrane</keyword>
<organism evidence="9 10">
    <name type="scientific">Miscanthus lutarioriparius</name>
    <dbReference type="NCBI Taxonomy" id="422564"/>
    <lineage>
        <taxon>Eukaryota</taxon>
        <taxon>Viridiplantae</taxon>
        <taxon>Streptophyta</taxon>
        <taxon>Embryophyta</taxon>
        <taxon>Tracheophyta</taxon>
        <taxon>Spermatophyta</taxon>
        <taxon>Magnoliopsida</taxon>
        <taxon>Liliopsida</taxon>
        <taxon>Poales</taxon>
        <taxon>Poaceae</taxon>
        <taxon>PACMAD clade</taxon>
        <taxon>Panicoideae</taxon>
        <taxon>Andropogonodae</taxon>
        <taxon>Andropogoneae</taxon>
        <taxon>Saccharinae</taxon>
        <taxon>Miscanthus</taxon>
    </lineage>
</organism>
<dbReference type="AlphaFoldDB" id="A0A811PHT9"/>
<comment type="subcellular location">
    <subcellularLocation>
        <location evidence="1">Golgi apparatus membrane</location>
        <topology evidence="1">Single-pass type II membrane protein</topology>
    </subcellularLocation>
</comment>
<name>A0A811PHT9_9POAL</name>
<dbReference type="Proteomes" id="UP000604825">
    <property type="component" value="Unassembled WGS sequence"/>
</dbReference>
<evidence type="ECO:0000256" key="1">
    <source>
        <dbReference type="ARBA" id="ARBA00004323"/>
    </source>
</evidence>
<feature type="compositionally biased region" description="Basic and acidic residues" evidence="6">
    <location>
        <begin position="132"/>
        <end position="141"/>
    </location>
</feature>
<keyword evidence="4" id="KW-0808">Transferase</keyword>
<evidence type="ECO:0000256" key="2">
    <source>
        <dbReference type="ARBA" id="ARBA00004881"/>
    </source>
</evidence>
<keyword evidence="5" id="KW-0325">Glycoprotein</keyword>
<dbReference type="InterPro" id="IPR049625">
    <property type="entry name" value="Glyco_transf_61_cat"/>
</dbReference>
<accession>A0A811PHT9</accession>
<feature type="domain" description="Glycosyltransferase 61 catalytic" evidence="8">
    <location>
        <begin position="390"/>
        <end position="576"/>
    </location>
</feature>
<evidence type="ECO:0000259" key="8">
    <source>
        <dbReference type="Pfam" id="PF04577"/>
    </source>
</evidence>
<keyword evidence="10" id="KW-1185">Reference proteome</keyword>
<keyword evidence="7" id="KW-1133">Transmembrane helix</keyword>
<reference evidence="9" key="1">
    <citation type="submission" date="2020-10" db="EMBL/GenBank/DDBJ databases">
        <authorList>
            <person name="Han B."/>
            <person name="Lu T."/>
            <person name="Zhao Q."/>
            <person name="Huang X."/>
            <person name="Zhao Y."/>
        </authorList>
    </citation>
    <scope>NUCLEOTIDE SEQUENCE</scope>
</reference>
<keyword evidence="3" id="KW-0328">Glycosyltransferase</keyword>
<feature type="transmembrane region" description="Helical" evidence="7">
    <location>
        <begin position="34"/>
        <end position="52"/>
    </location>
</feature>
<evidence type="ECO:0000256" key="7">
    <source>
        <dbReference type="SAM" id="Phobius"/>
    </source>
</evidence>
<dbReference type="PANTHER" id="PTHR20961">
    <property type="entry name" value="GLYCOSYLTRANSFERASE"/>
    <property type="match status" value="1"/>
</dbReference>
<proteinExistence type="predicted"/>
<evidence type="ECO:0000256" key="6">
    <source>
        <dbReference type="SAM" id="MobiDB-lite"/>
    </source>
</evidence>
<dbReference type="GO" id="GO:0000139">
    <property type="term" value="C:Golgi membrane"/>
    <property type="evidence" value="ECO:0007669"/>
    <property type="project" value="UniProtKB-SubCell"/>
</dbReference>
<feature type="region of interest" description="Disordered" evidence="6">
    <location>
        <begin position="84"/>
        <end position="201"/>
    </location>
</feature>
<dbReference type="InterPro" id="IPR007657">
    <property type="entry name" value="Glycosyltransferase_61"/>
</dbReference>
<dbReference type="EMBL" id="CAJGYO010000006">
    <property type="protein sequence ID" value="CAD6239352.1"/>
    <property type="molecule type" value="Genomic_DNA"/>
</dbReference>
<dbReference type="Pfam" id="PF04577">
    <property type="entry name" value="Glyco_transf_61"/>
    <property type="match status" value="1"/>
</dbReference>
<evidence type="ECO:0000313" key="10">
    <source>
        <dbReference type="Proteomes" id="UP000604825"/>
    </source>
</evidence>
<evidence type="ECO:0000256" key="3">
    <source>
        <dbReference type="ARBA" id="ARBA00022676"/>
    </source>
</evidence>
<dbReference type="OrthoDB" id="529273at2759"/>